<evidence type="ECO:0000256" key="1">
    <source>
        <dbReference type="SAM" id="MobiDB-lite"/>
    </source>
</evidence>
<evidence type="ECO:0000313" key="3">
    <source>
        <dbReference type="Proteomes" id="UP001445076"/>
    </source>
</evidence>
<feature type="compositionally biased region" description="Basic and acidic residues" evidence="1">
    <location>
        <begin position="40"/>
        <end position="52"/>
    </location>
</feature>
<feature type="non-terminal residue" evidence="2">
    <location>
        <position position="166"/>
    </location>
</feature>
<keyword evidence="3" id="KW-1185">Reference proteome</keyword>
<evidence type="ECO:0000313" key="2">
    <source>
        <dbReference type="EMBL" id="KAK8727527.1"/>
    </source>
</evidence>
<dbReference type="Proteomes" id="UP001445076">
    <property type="component" value="Unassembled WGS sequence"/>
</dbReference>
<name>A0AAW0WJN2_CHEQU</name>
<sequence length="166" mass="19614">MKLKEYWRIVLYLTPQNQQQHQQEHQQEHQQQTKSISTTKRVEEEVEMRVSEDEGVVEAEDATIPAPHLRPPMFNPEDYAHALAKYARMAHLYIPELPKEKKGRGREREKNIAREAPPEMSLRQFSSLPELLKRLREDLKMSYLSFVKEFVRDPHDGVTLLLDVLK</sequence>
<organism evidence="2 3">
    <name type="scientific">Cherax quadricarinatus</name>
    <name type="common">Australian red claw crayfish</name>
    <dbReference type="NCBI Taxonomy" id="27406"/>
    <lineage>
        <taxon>Eukaryota</taxon>
        <taxon>Metazoa</taxon>
        <taxon>Ecdysozoa</taxon>
        <taxon>Arthropoda</taxon>
        <taxon>Crustacea</taxon>
        <taxon>Multicrustacea</taxon>
        <taxon>Malacostraca</taxon>
        <taxon>Eumalacostraca</taxon>
        <taxon>Eucarida</taxon>
        <taxon>Decapoda</taxon>
        <taxon>Pleocyemata</taxon>
        <taxon>Astacidea</taxon>
        <taxon>Parastacoidea</taxon>
        <taxon>Parastacidae</taxon>
        <taxon>Cherax</taxon>
    </lineage>
</organism>
<comment type="caution">
    <text evidence="2">The sequence shown here is derived from an EMBL/GenBank/DDBJ whole genome shotgun (WGS) entry which is preliminary data.</text>
</comment>
<gene>
    <name evidence="2" type="ORF">OTU49_009603</name>
</gene>
<feature type="region of interest" description="Disordered" evidence="1">
    <location>
        <begin position="20"/>
        <end position="72"/>
    </location>
</feature>
<reference evidence="2 3" key="1">
    <citation type="journal article" date="2024" name="BMC Genomics">
        <title>Genome assembly of redclaw crayfish (Cherax quadricarinatus) provides insights into its immune adaptation and hypoxia tolerance.</title>
        <authorList>
            <person name="Liu Z."/>
            <person name="Zheng J."/>
            <person name="Li H."/>
            <person name="Fang K."/>
            <person name="Wang S."/>
            <person name="He J."/>
            <person name="Zhou D."/>
            <person name="Weng S."/>
            <person name="Chi M."/>
            <person name="Gu Z."/>
            <person name="He J."/>
            <person name="Li F."/>
            <person name="Wang M."/>
        </authorList>
    </citation>
    <scope>NUCLEOTIDE SEQUENCE [LARGE SCALE GENOMIC DNA]</scope>
    <source>
        <strain evidence="2">ZL_2023a</strain>
    </source>
</reference>
<dbReference type="AlphaFoldDB" id="A0AAW0WJN2"/>
<protein>
    <submittedName>
        <fullName evidence="2">Uncharacterized protein</fullName>
    </submittedName>
</protein>
<proteinExistence type="predicted"/>
<dbReference type="EMBL" id="JARKIK010000075">
    <property type="protein sequence ID" value="KAK8727527.1"/>
    <property type="molecule type" value="Genomic_DNA"/>
</dbReference>
<accession>A0AAW0WJN2</accession>